<sequence>MSNGSGRIIDIGPPGCFLYLAQGLHLILSRSQVACLGSNRHMHGWLAPASCLPITPLLPTTSAPLA</sequence>
<evidence type="ECO:0000313" key="1">
    <source>
        <dbReference type="EMBL" id="ELQ34324.1"/>
    </source>
</evidence>
<reference evidence="1" key="1">
    <citation type="journal article" date="2012" name="PLoS Genet.">
        <title>Comparative analysis of the genomes of two field isolates of the rice blast fungus Magnaporthe oryzae.</title>
        <authorList>
            <person name="Xue M."/>
            <person name="Yang J."/>
            <person name="Li Z."/>
            <person name="Hu S."/>
            <person name="Yao N."/>
            <person name="Dean R.A."/>
            <person name="Zhao W."/>
            <person name="Shen M."/>
            <person name="Zhang H."/>
            <person name="Li C."/>
            <person name="Liu L."/>
            <person name="Cao L."/>
            <person name="Xu X."/>
            <person name="Xing Y."/>
            <person name="Hsiang T."/>
            <person name="Zhang Z."/>
            <person name="Xu J.R."/>
            <person name="Peng Y.L."/>
        </authorList>
    </citation>
    <scope>NUCLEOTIDE SEQUENCE</scope>
    <source>
        <strain evidence="1">Y34</strain>
    </source>
</reference>
<protein>
    <submittedName>
        <fullName evidence="1">Uncharacterized protein</fullName>
    </submittedName>
</protein>
<dbReference type="Proteomes" id="UP000011086">
    <property type="component" value="Unassembled WGS sequence"/>
</dbReference>
<proteinExistence type="predicted"/>
<accession>A0AA97PH19</accession>
<gene>
    <name evidence="1" type="ORF">OOU_Y34scaffold00773g38</name>
</gene>
<name>A0AA97PH19_PYRO3</name>
<dbReference type="EMBL" id="JH793243">
    <property type="protein sequence ID" value="ELQ34324.1"/>
    <property type="molecule type" value="Genomic_DNA"/>
</dbReference>
<organism evidence="1">
    <name type="scientific">Pyricularia oryzae (strain Y34)</name>
    <name type="common">Rice blast fungus</name>
    <name type="synonym">Magnaporthe oryzae</name>
    <dbReference type="NCBI Taxonomy" id="1143189"/>
    <lineage>
        <taxon>Eukaryota</taxon>
        <taxon>Fungi</taxon>
        <taxon>Dikarya</taxon>
        <taxon>Ascomycota</taxon>
        <taxon>Pezizomycotina</taxon>
        <taxon>Sordariomycetes</taxon>
        <taxon>Sordariomycetidae</taxon>
        <taxon>Magnaporthales</taxon>
        <taxon>Pyriculariaceae</taxon>
        <taxon>Pyricularia</taxon>
    </lineage>
</organism>
<dbReference type="AlphaFoldDB" id="A0AA97PH19"/>